<dbReference type="Proteomes" id="UP000485058">
    <property type="component" value="Unassembled WGS sequence"/>
</dbReference>
<dbReference type="EMBL" id="BLLF01001358">
    <property type="protein sequence ID" value="GFH18791.1"/>
    <property type="molecule type" value="Genomic_DNA"/>
</dbReference>
<proteinExistence type="predicted"/>
<sequence>MPTLHHSPPGSGDSVGGRRPCPCVGHLQHTAATTSQRVALARCVDIKPDAGLPHGGQGAGGSKGGWGWRGASAGPAGLGIGNAKGVSCTQVRTNAEEEKTLSRGGHMRKLNSRAAACYVICTPSSGRSQMNAWSLMLLHMHSMHQHECSSLCAVSDYVTIGP</sequence>
<evidence type="ECO:0000313" key="1">
    <source>
        <dbReference type="EMBL" id="GFH18791.1"/>
    </source>
</evidence>
<keyword evidence="2" id="KW-1185">Reference proteome</keyword>
<evidence type="ECO:0000313" key="2">
    <source>
        <dbReference type="Proteomes" id="UP000485058"/>
    </source>
</evidence>
<dbReference type="AlphaFoldDB" id="A0A699Z9D2"/>
<accession>A0A699Z9D2</accession>
<gene>
    <name evidence="1" type="ORF">HaLaN_15651</name>
</gene>
<name>A0A699Z9D2_HAELA</name>
<comment type="caution">
    <text evidence="1">The sequence shown here is derived from an EMBL/GenBank/DDBJ whole genome shotgun (WGS) entry which is preliminary data.</text>
</comment>
<organism evidence="1 2">
    <name type="scientific">Haematococcus lacustris</name>
    <name type="common">Green alga</name>
    <name type="synonym">Haematococcus pluvialis</name>
    <dbReference type="NCBI Taxonomy" id="44745"/>
    <lineage>
        <taxon>Eukaryota</taxon>
        <taxon>Viridiplantae</taxon>
        <taxon>Chlorophyta</taxon>
        <taxon>core chlorophytes</taxon>
        <taxon>Chlorophyceae</taxon>
        <taxon>CS clade</taxon>
        <taxon>Chlamydomonadales</taxon>
        <taxon>Haematococcaceae</taxon>
        <taxon>Haematococcus</taxon>
    </lineage>
</organism>
<protein>
    <submittedName>
        <fullName evidence="1">Uncharacterized protein</fullName>
    </submittedName>
</protein>
<reference evidence="1 2" key="1">
    <citation type="submission" date="2020-02" db="EMBL/GenBank/DDBJ databases">
        <title>Draft genome sequence of Haematococcus lacustris strain NIES-144.</title>
        <authorList>
            <person name="Morimoto D."/>
            <person name="Nakagawa S."/>
            <person name="Yoshida T."/>
            <person name="Sawayama S."/>
        </authorList>
    </citation>
    <scope>NUCLEOTIDE SEQUENCE [LARGE SCALE GENOMIC DNA]</scope>
    <source>
        <strain evidence="1 2">NIES-144</strain>
    </source>
</reference>